<dbReference type="PANTHER" id="PTHR38118">
    <property type="entry name" value="ANCHORED CELL WALL PROTEIN 11-RELATED"/>
    <property type="match status" value="1"/>
</dbReference>
<feature type="domain" description="DUF7707" evidence="3">
    <location>
        <begin position="24"/>
        <end position="126"/>
    </location>
</feature>
<dbReference type="AlphaFoldDB" id="A0A084G4R5"/>
<feature type="chain" id="PRO_5001775422" description="DUF7707 domain-containing protein" evidence="2">
    <location>
        <begin position="22"/>
        <end position="190"/>
    </location>
</feature>
<comment type="caution">
    <text evidence="4">The sequence shown here is derived from an EMBL/GenBank/DDBJ whole genome shotgun (WGS) entry which is preliminary data.</text>
</comment>
<dbReference type="GeneID" id="27724563"/>
<dbReference type="PANTHER" id="PTHR38118:SF2">
    <property type="entry name" value="CDP-ALCOHOL PHOSPHATIDYLTRANSFERASE PROTEIN"/>
    <property type="match status" value="1"/>
</dbReference>
<evidence type="ECO:0000256" key="1">
    <source>
        <dbReference type="SAM" id="MobiDB-lite"/>
    </source>
</evidence>
<proteinExistence type="predicted"/>
<dbReference type="RefSeq" id="XP_016642126.1">
    <property type="nucleotide sequence ID" value="XM_016787811.1"/>
</dbReference>
<gene>
    <name evidence="4" type="ORF">SAPIO_CDS5491</name>
</gene>
<protein>
    <recommendedName>
        <fullName evidence="3">DUF7707 domain-containing protein</fullName>
    </recommendedName>
</protein>
<reference evidence="4 5" key="1">
    <citation type="journal article" date="2014" name="Genome Announc.">
        <title>Draft genome sequence of the pathogenic fungus Scedosporium apiospermum.</title>
        <authorList>
            <person name="Vandeputte P."/>
            <person name="Ghamrawi S."/>
            <person name="Rechenmann M."/>
            <person name="Iltis A."/>
            <person name="Giraud S."/>
            <person name="Fleury M."/>
            <person name="Thornton C."/>
            <person name="Delhaes L."/>
            <person name="Meyer W."/>
            <person name="Papon N."/>
            <person name="Bouchara J.P."/>
        </authorList>
    </citation>
    <scope>NUCLEOTIDE SEQUENCE [LARGE SCALE GENOMIC DNA]</scope>
    <source>
        <strain evidence="4 5">IHEM 14462</strain>
    </source>
</reference>
<keyword evidence="5" id="KW-1185">Reference proteome</keyword>
<dbReference type="EMBL" id="JOWA01000099">
    <property type="protein sequence ID" value="KEZ42327.1"/>
    <property type="molecule type" value="Genomic_DNA"/>
</dbReference>
<keyword evidence="2" id="KW-0732">Signal</keyword>
<dbReference type="OrthoDB" id="2439692at2759"/>
<organism evidence="4 5">
    <name type="scientific">Pseudallescheria apiosperma</name>
    <name type="common">Scedosporium apiospermum</name>
    <dbReference type="NCBI Taxonomy" id="563466"/>
    <lineage>
        <taxon>Eukaryota</taxon>
        <taxon>Fungi</taxon>
        <taxon>Dikarya</taxon>
        <taxon>Ascomycota</taxon>
        <taxon>Pezizomycotina</taxon>
        <taxon>Sordariomycetes</taxon>
        <taxon>Hypocreomycetidae</taxon>
        <taxon>Microascales</taxon>
        <taxon>Microascaceae</taxon>
        <taxon>Scedosporium</taxon>
    </lineage>
</organism>
<sequence length="190" mass="20008">MPSFKSTTLAVAAAFVAVARADYVIQPDSVPLSTRKAWCADEKRTCPIICQQIDTRPAIVNDCDPEQLTYGCICGNGQQPNISEYTLTLPYFTCTEYGNQCVTACGQNNECSRACREDNPCGAQDPAPPNKTATETSASASATKSADDEIITNLGGDQQGAAASFGGIELGRQYGLAVVLGGFFAGFALL</sequence>
<dbReference type="VEuPathDB" id="FungiDB:SAPIO_CDS5491"/>
<evidence type="ECO:0000313" key="4">
    <source>
        <dbReference type="EMBL" id="KEZ42327.1"/>
    </source>
</evidence>
<dbReference type="Pfam" id="PF24808">
    <property type="entry name" value="DUF7707"/>
    <property type="match status" value="1"/>
</dbReference>
<accession>A0A084G4R5</accession>
<dbReference type="InterPro" id="IPR056124">
    <property type="entry name" value="DUF7707"/>
</dbReference>
<name>A0A084G4R5_PSEDA</name>
<feature type="region of interest" description="Disordered" evidence="1">
    <location>
        <begin position="122"/>
        <end position="145"/>
    </location>
</feature>
<dbReference type="KEGG" id="sapo:SAPIO_CDS5491"/>
<evidence type="ECO:0000259" key="3">
    <source>
        <dbReference type="Pfam" id="PF24808"/>
    </source>
</evidence>
<feature type="signal peptide" evidence="2">
    <location>
        <begin position="1"/>
        <end position="21"/>
    </location>
</feature>
<dbReference type="OMA" id="KNPCGAQ"/>
<feature type="compositionally biased region" description="Low complexity" evidence="1">
    <location>
        <begin position="131"/>
        <end position="144"/>
    </location>
</feature>
<evidence type="ECO:0000256" key="2">
    <source>
        <dbReference type="SAM" id="SignalP"/>
    </source>
</evidence>
<dbReference type="HOGENOM" id="CLU_084512_0_0_1"/>
<dbReference type="Proteomes" id="UP000028545">
    <property type="component" value="Unassembled WGS sequence"/>
</dbReference>
<evidence type="ECO:0000313" key="5">
    <source>
        <dbReference type="Proteomes" id="UP000028545"/>
    </source>
</evidence>